<protein>
    <submittedName>
        <fullName evidence="1">Uncharacterized protein</fullName>
    </submittedName>
</protein>
<gene>
    <name evidence="1" type="ORF">E2C01_014191</name>
</gene>
<evidence type="ECO:0000313" key="2">
    <source>
        <dbReference type="Proteomes" id="UP000324222"/>
    </source>
</evidence>
<sequence>MRLQVGPSLPAPRRPAISLGFGGVNEARVLLTSLWRRRGVRAGSAAVPLPHLTSRQGVSLTLCSAGALLLPPAAQTATHTNFLCVFFSLAKKVKGEVERSVSGKRVCGGVREGWRGAHKAAWITERRINTARPYIILVNQAITPLYNLAPSLTWFWNKCGTRTNRSLSPPPATHRDTRLIIP</sequence>
<dbReference type="Proteomes" id="UP000324222">
    <property type="component" value="Unassembled WGS sequence"/>
</dbReference>
<accession>A0A5B7DJ79</accession>
<proteinExistence type="predicted"/>
<dbReference type="AlphaFoldDB" id="A0A5B7DJ79"/>
<keyword evidence="2" id="KW-1185">Reference proteome</keyword>
<reference evidence="1 2" key="1">
    <citation type="submission" date="2019-05" db="EMBL/GenBank/DDBJ databases">
        <title>Another draft genome of Portunus trituberculatus and its Hox gene families provides insights of decapod evolution.</title>
        <authorList>
            <person name="Jeong J.-H."/>
            <person name="Song I."/>
            <person name="Kim S."/>
            <person name="Choi T."/>
            <person name="Kim D."/>
            <person name="Ryu S."/>
            <person name="Kim W."/>
        </authorList>
    </citation>
    <scope>NUCLEOTIDE SEQUENCE [LARGE SCALE GENOMIC DNA]</scope>
    <source>
        <tissue evidence="1">Muscle</tissue>
    </source>
</reference>
<comment type="caution">
    <text evidence="1">The sequence shown here is derived from an EMBL/GenBank/DDBJ whole genome shotgun (WGS) entry which is preliminary data.</text>
</comment>
<evidence type="ECO:0000313" key="1">
    <source>
        <dbReference type="EMBL" id="MPC21214.1"/>
    </source>
</evidence>
<organism evidence="1 2">
    <name type="scientific">Portunus trituberculatus</name>
    <name type="common">Swimming crab</name>
    <name type="synonym">Neptunus trituberculatus</name>
    <dbReference type="NCBI Taxonomy" id="210409"/>
    <lineage>
        <taxon>Eukaryota</taxon>
        <taxon>Metazoa</taxon>
        <taxon>Ecdysozoa</taxon>
        <taxon>Arthropoda</taxon>
        <taxon>Crustacea</taxon>
        <taxon>Multicrustacea</taxon>
        <taxon>Malacostraca</taxon>
        <taxon>Eumalacostraca</taxon>
        <taxon>Eucarida</taxon>
        <taxon>Decapoda</taxon>
        <taxon>Pleocyemata</taxon>
        <taxon>Brachyura</taxon>
        <taxon>Eubrachyura</taxon>
        <taxon>Portunoidea</taxon>
        <taxon>Portunidae</taxon>
        <taxon>Portuninae</taxon>
        <taxon>Portunus</taxon>
    </lineage>
</organism>
<name>A0A5B7DJ79_PORTR</name>
<dbReference type="EMBL" id="VSRR010000953">
    <property type="protein sequence ID" value="MPC21214.1"/>
    <property type="molecule type" value="Genomic_DNA"/>
</dbReference>